<keyword evidence="3" id="KW-1185">Reference proteome</keyword>
<reference evidence="2 3" key="1">
    <citation type="submission" date="2018-02" db="EMBL/GenBank/DDBJ databases">
        <title>Genomic Encyclopedia of Archaeal and Bacterial Type Strains, Phase II (KMG-II): from individual species to whole genera.</title>
        <authorList>
            <person name="Goeker M."/>
        </authorList>
    </citation>
    <scope>NUCLEOTIDE SEQUENCE [LARGE SCALE GENOMIC DNA]</scope>
    <source>
        <strain evidence="2 3">DSM 3808</strain>
    </source>
</reference>
<dbReference type="SUPFAM" id="SSF54593">
    <property type="entry name" value="Glyoxalase/Bleomycin resistance protein/Dihydroxybiphenyl dioxygenase"/>
    <property type="match status" value="1"/>
</dbReference>
<organism evidence="2 3">
    <name type="scientific">Lacrimispora xylanisolvens</name>
    <dbReference type="NCBI Taxonomy" id="384636"/>
    <lineage>
        <taxon>Bacteria</taxon>
        <taxon>Bacillati</taxon>
        <taxon>Bacillota</taxon>
        <taxon>Clostridia</taxon>
        <taxon>Lachnospirales</taxon>
        <taxon>Lachnospiraceae</taxon>
        <taxon>Lacrimispora</taxon>
    </lineage>
</organism>
<proteinExistence type="predicted"/>
<dbReference type="Pfam" id="PF12681">
    <property type="entry name" value="Glyoxalase_2"/>
    <property type="match status" value="1"/>
</dbReference>
<dbReference type="OrthoDB" id="9815599at2"/>
<keyword evidence="2" id="KW-0456">Lyase</keyword>
<dbReference type="RefSeq" id="WP_104437079.1">
    <property type="nucleotide sequence ID" value="NZ_PTJA01000005.1"/>
</dbReference>
<dbReference type="InterPro" id="IPR037523">
    <property type="entry name" value="VOC_core"/>
</dbReference>
<dbReference type="PROSITE" id="PS51819">
    <property type="entry name" value="VOC"/>
    <property type="match status" value="1"/>
</dbReference>
<keyword evidence="2" id="KW-0560">Oxidoreductase</keyword>
<protein>
    <submittedName>
        <fullName evidence="2">Catechol 2,3-dioxygenase-like lactoylglutathione lyase family enzyme</fullName>
    </submittedName>
</protein>
<dbReference type="Gene3D" id="3.10.180.10">
    <property type="entry name" value="2,3-Dihydroxybiphenyl 1,2-Dioxygenase, domain 1"/>
    <property type="match status" value="1"/>
</dbReference>
<comment type="caution">
    <text evidence="2">The sequence shown here is derived from an EMBL/GenBank/DDBJ whole genome shotgun (WGS) entry which is preliminary data.</text>
</comment>
<gene>
    <name evidence="2" type="ORF">BXY41_105327</name>
</gene>
<accession>A0A2S6HTL9</accession>
<name>A0A2S6HTL9_9FIRM</name>
<evidence type="ECO:0000259" key="1">
    <source>
        <dbReference type="PROSITE" id="PS51819"/>
    </source>
</evidence>
<feature type="domain" description="VOC" evidence="1">
    <location>
        <begin position="2"/>
        <end position="119"/>
    </location>
</feature>
<dbReference type="Proteomes" id="UP000237749">
    <property type="component" value="Unassembled WGS sequence"/>
</dbReference>
<dbReference type="InterPro" id="IPR029068">
    <property type="entry name" value="Glyas_Bleomycin-R_OHBP_Dase"/>
</dbReference>
<dbReference type="GO" id="GO:0016829">
    <property type="term" value="F:lyase activity"/>
    <property type="evidence" value="ECO:0007669"/>
    <property type="project" value="UniProtKB-KW"/>
</dbReference>
<evidence type="ECO:0000313" key="3">
    <source>
        <dbReference type="Proteomes" id="UP000237749"/>
    </source>
</evidence>
<dbReference type="GO" id="GO:0051213">
    <property type="term" value="F:dioxygenase activity"/>
    <property type="evidence" value="ECO:0007669"/>
    <property type="project" value="UniProtKB-KW"/>
</dbReference>
<evidence type="ECO:0000313" key="2">
    <source>
        <dbReference type="EMBL" id="PPK81105.1"/>
    </source>
</evidence>
<dbReference type="AlphaFoldDB" id="A0A2S6HTL9"/>
<sequence length="158" mass="17692">MKLKNVLLTVKDIEISKTFYKELFGLSVVTDFGENVILTEGLVLQEKSAWESGVGNGVHFGGLDSALYFEEYDMERFLNRLENSSCTIEYLNPCFERDWGQKTVRIFDPDHHILEIGETQSAVIARLMGSGMTAEETAAKTRLPISAILETGNHGNSR</sequence>
<keyword evidence="2" id="KW-0223">Dioxygenase</keyword>
<dbReference type="EMBL" id="PTJA01000005">
    <property type="protein sequence ID" value="PPK81105.1"/>
    <property type="molecule type" value="Genomic_DNA"/>
</dbReference>
<dbReference type="InterPro" id="IPR025870">
    <property type="entry name" value="Glyoxalase-like_dom"/>
</dbReference>